<dbReference type="GO" id="GO:0019369">
    <property type="term" value="P:arachidonate metabolic process"/>
    <property type="evidence" value="ECO:0007669"/>
    <property type="project" value="TreeGrafter"/>
</dbReference>
<dbReference type="PANTHER" id="PTHR24185:SF1">
    <property type="entry name" value="CALCIUM-INDEPENDENT PHOSPHOLIPASE A2-GAMMA"/>
    <property type="match status" value="1"/>
</dbReference>
<dbReference type="InterPro" id="IPR016035">
    <property type="entry name" value="Acyl_Trfase/lysoPLipase"/>
</dbReference>
<evidence type="ECO:0000259" key="5">
    <source>
        <dbReference type="PROSITE" id="PS51635"/>
    </source>
</evidence>
<dbReference type="OrthoDB" id="9807112at2"/>
<feature type="short sequence motif" description="GXGXXG" evidence="4">
    <location>
        <begin position="13"/>
        <end position="18"/>
    </location>
</feature>
<evidence type="ECO:0000256" key="4">
    <source>
        <dbReference type="PROSITE-ProRule" id="PRU01161"/>
    </source>
</evidence>
<sequence length="298" mass="34231">MRCKYRTVLAIDGGGIRGVIPLTLLKHIEKTCYGIDPDIDMINWIDVFSGTSTGAIISGALMLRDENERSIFTPDRILDLYLKRGHQIFSRDVSLHSAMPEYPLKLILENNFGEVNVSGISKHFLFVSYDMNADSPFIFTDRMDMYRNLSLSKIMMACSAVPGYFPPVQLGDKQLADGILTAKNPSKLAYEYAKMYYPNDPIVVISLGTGELPKEKHDMIELEMQRVHLEMEDYARKDRNLLYFRLQPDLRKANHLMDDTGDENLENLMHDANTFIEENNHVFDRLFKLMTIRADAYQ</sequence>
<organism evidence="6 7">
    <name type="scientific">Lishizhenia tianjinensis</name>
    <dbReference type="NCBI Taxonomy" id="477690"/>
    <lineage>
        <taxon>Bacteria</taxon>
        <taxon>Pseudomonadati</taxon>
        <taxon>Bacteroidota</taxon>
        <taxon>Flavobacteriia</taxon>
        <taxon>Flavobacteriales</taxon>
        <taxon>Crocinitomicaceae</taxon>
        <taxon>Lishizhenia</taxon>
    </lineage>
</organism>
<dbReference type="Pfam" id="PF01734">
    <property type="entry name" value="Patatin"/>
    <property type="match status" value="1"/>
</dbReference>
<feature type="active site" description="Proton acceptor" evidence="4">
    <location>
        <position position="177"/>
    </location>
</feature>
<dbReference type="AlphaFoldDB" id="A0A1I6Y4V8"/>
<evidence type="ECO:0000313" key="6">
    <source>
        <dbReference type="EMBL" id="SFT45569.1"/>
    </source>
</evidence>
<dbReference type="Proteomes" id="UP000236454">
    <property type="component" value="Unassembled WGS sequence"/>
</dbReference>
<keyword evidence="2 4" id="KW-0442">Lipid degradation</keyword>
<dbReference type="Gene3D" id="3.40.1090.10">
    <property type="entry name" value="Cytosolic phospholipase A2 catalytic domain"/>
    <property type="match status" value="1"/>
</dbReference>
<keyword evidence="3 4" id="KW-0443">Lipid metabolism</keyword>
<evidence type="ECO:0000256" key="3">
    <source>
        <dbReference type="ARBA" id="ARBA00023098"/>
    </source>
</evidence>
<proteinExistence type="predicted"/>
<evidence type="ECO:0000256" key="1">
    <source>
        <dbReference type="ARBA" id="ARBA00022801"/>
    </source>
</evidence>
<dbReference type="GO" id="GO:0047499">
    <property type="term" value="F:calcium-independent phospholipase A2 activity"/>
    <property type="evidence" value="ECO:0007669"/>
    <property type="project" value="TreeGrafter"/>
</dbReference>
<dbReference type="InterPro" id="IPR002641">
    <property type="entry name" value="PNPLA_dom"/>
</dbReference>
<protein>
    <submittedName>
        <fullName evidence="6">Patatin-like phospholipase</fullName>
    </submittedName>
</protein>
<name>A0A1I6Y4V8_9FLAO</name>
<keyword evidence="7" id="KW-1185">Reference proteome</keyword>
<comment type="caution">
    <text evidence="4">Lacks conserved residue(s) required for the propagation of feature annotation.</text>
</comment>
<keyword evidence="1 4" id="KW-0378">Hydrolase</keyword>
<dbReference type="GO" id="GO:0016042">
    <property type="term" value="P:lipid catabolic process"/>
    <property type="evidence" value="ECO:0007669"/>
    <property type="project" value="UniProtKB-UniRule"/>
</dbReference>
<dbReference type="GO" id="GO:0016020">
    <property type="term" value="C:membrane"/>
    <property type="evidence" value="ECO:0007669"/>
    <property type="project" value="TreeGrafter"/>
</dbReference>
<evidence type="ECO:0000313" key="7">
    <source>
        <dbReference type="Proteomes" id="UP000236454"/>
    </source>
</evidence>
<feature type="domain" description="PNPLA" evidence="5">
    <location>
        <begin position="9"/>
        <end position="190"/>
    </location>
</feature>
<dbReference type="PROSITE" id="PS51635">
    <property type="entry name" value="PNPLA"/>
    <property type="match status" value="1"/>
</dbReference>
<feature type="short sequence motif" description="GXSXG" evidence="4">
    <location>
        <begin position="50"/>
        <end position="54"/>
    </location>
</feature>
<dbReference type="PANTHER" id="PTHR24185">
    <property type="entry name" value="CALCIUM-INDEPENDENT PHOSPHOLIPASE A2-GAMMA"/>
    <property type="match status" value="1"/>
</dbReference>
<feature type="active site" description="Nucleophile" evidence="4">
    <location>
        <position position="52"/>
    </location>
</feature>
<gene>
    <name evidence="6" type="ORF">SAMN05216474_0662</name>
</gene>
<dbReference type="STRING" id="477690.SAMN05216474_0662"/>
<dbReference type="CDD" id="cd07199">
    <property type="entry name" value="Pat17_PNPLA8_PNPLA9_like"/>
    <property type="match status" value="1"/>
</dbReference>
<dbReference type="SUPFAM" id="SSF52151">
    <property type="entry name" value="FabD/lysophospholipase-like"/>
    <property type="match status" value="1"/>
</dbReference>
<dbReference type="RefSeq" id="WP_090246288.1">
    <property type="nucleotide sequence ID" value="NZ_FPAS01000001.1"/>
</dbReference>
<accession>A0A1I6Y4V8</accession>
<reference evidence="6 7" key="1">
    <citation type="submission" date="2016-10" db="EMBL/GenBank/DDBJ databases">
        <authorList>
            <person name="de Groot N.N."/>
        </authorList>
    </citation>
    <scope>NUCLEOTIDE SEQUENCE [LARGE SCALE GENOMIC DNA]</scope>
    <source>
        <strain evidence="6 7">CGMCC 1.7005</strain>
    </source>
</reference>
<evidence type="ECO:0000256" key="2">
    <source>
        <dbReference type="ARBA" id="ARBA00022963"/>
    </source>
</evidence>
<dbReference type="EMBL" id="FPAS01000001">
    <property type="protein sequence ID" value="SFT45569.1"/>
    <property type="molecule type" value="Genomic_DNA"/>
</dbReference>